<evidence type="ECO:0000256" key="17">
    <source>
        <dbReference type="ARBA" id="ARBA00061585"/>
    </source>
</evidence>
<organism evidence="19 20">
    <name type="scientific">Microbacterium caowuchunii</name>
    <dbReference type="NCBI Taxonomy" id="2614638"/>
    <lineage>
        <taxon>Bacteria</taxon>
        <taxon>Bacillati</taxon>
        <taxon>Actinomycetota</taxon>
        <taxon>Actinomycetes</taxon>
        <taxon>Micrococcales</taxon>
        <taxon>Microbacteriaceae</taxon>
        <taxon>Microbacterium</taxon>
    </lineage>
</organism>
<evidence type="ECO:0000313" key="20">
    <source>
        <dbReference type="Proteomes" id="UP000326838"/>
    </source>
</evidence>
<dbReference type="PANTHER" id="PTHR33254:SF16">
    <property type="entry name" value="BLR3842 PROTEIN"/>
    <property type="match status" value="1"/>
</dbReference>
<comment type="cofactor">
    <cofactor evidence="3">
        <name>a divalent metal cation</name>
        <dbReference type="ChEBI" id="CHEBI:60240"/>
    </cofactor>
</comment>
<comment type="caution">
    <text evidence="19">The sequence shown here is derived from an EMBL/GenBank/DDBJ whole genome shotgun (WGS) entry which is preliminary data.</text>
</comment>
<dbReference type="Proteomes" id="UP000326838">
    <property type="component" value="Unassembled WGS sequence"/>
</dbReference>
<dbReference type="CDD" id="cd16841">
    <property type="entry name" value="RraA_family"/>
    <property type="match status" value="1"/>
</dbReference>
<sequence length="236" mass="24336">MNQPVIVTDIARADAAAADALAEHGVATVHEAMGRTGLVGPDIRPVQDGVRIAGTAVTILQAPGDNLMIHAAVEQCRDGDVLVIATTSPSTDGAFGDLFATALKARGVRGMITTGGVRDIADLREMDFPVWSRAVHSQGTVKATPGSVNVPIVVDGAVVNPGDVVIADDDGIVVVPRLQAEAVVAAAEARVAKEAADRDAYGSGRELSLDRKGLRPLLADLGVKYVTQAEYDGGGR</sequence>
<proteinExistence type="inferred from homology"/>
<dbReference type="NCBIfam" id="NF006731">
    <property type="entry name" value="PRK09262.1"/>
    <property type="match status" value="1"/>
</dbReference>
<evidence type="ECO:0000256" key="15">
    <source>
        <dbReference type="ARBA" id="ARBA00032305"/>
    </source>
</evidence>
<dbReference type="EC" id="4.1.3.17" evidence="7"/>
<dbReference type="FunFam" id="3.50.30.40:FF:000002">
    <property type="entry name" value="4-carboxy-4-hydroxy-2-oxoadipate aldolase/oxaloacetate decarboxylase"/>
    <property type="match status" value="1"/>
</dbReference>
<dbReference type="Pfam" id="PF03737">
    <property type="entry name" value="RraA-like"/>
    <property type="match status" value="1"/>
</dbReference>
<evidence type="ECO:0000256" key="9">
    <source>
        <dbReference type="ARBA" id="ARBA00016549"/>
    </source>
</evidence>
<keyword evidence="11 18" id="KW-0460">Magnesium</keyword>
<dbReference type="GO" id="GO:0032787">
    <property type="term" value="P:monocarboxylic acid metabolic process"/>
    <property type="evidence" value="ECO:0007669"/>
    <property type="project" value="UniProtKB-ARBA"/>
</dbReference>
<evidence type="ECO:0000256" key="1">
    <source>
        <dbReference type="ARBA" id="ARBA00001342"/>
    </source>
</evidence>
<comment type="cofactor">
    <cofactor evidence="2 18">
        <name>Mg(2+)</name>
        <dbReference type="ChEBI" id="CHEBI:18420"/>
    </cofactor>
</comment>
<evidence type="ECO:0000256" key="11">
    <source>
        <dbReference type="ARBA" id="ARBA00022842"/>
    </source>
</evidence>
<evidence type="ECO:0000313" key="19">
    <source>
        <dbReference type="EMBL" id="KAA9134263.1"/>
    </source>
</evidence>
<dbReference type="InterPro" id="IPR036704">
    <property type="entry name" value="RraA/RraA-like_sf"/>
</dbReference>
<evidence type="ECO:0000256" key="10">
    <source>
        <dbReference type="ARBA" id="ARBA00022723"/>
    </source>
</evidence>
<comment type="similarity">
    <text evidence="17">Belongs to the LigK/PcmE family.</text>
</comment>
<name>A0A5N0TGG6_9MICO</name>
<evidence type="ECO:0000256" key="3">
    <source>
        <dbReference type="ARBA" id="ARBA00001968"/>
    </source>
</evidence>
<keyword evidence="10 18" id="KW-0479">Metal-binding</keyword>
<gene>
    <name evidence="19" type="ORF">F6B40_07650</name>
</gene>
<dbReference type="GO" id="GO:0047443">
    <property type="term" value="F:4-hydroxy-4-methyl-2-oxoglutarate aldolase activity"/>
    <property type="evidence" value="ECO:0007669"/>
    <property type="project" value="UniProtKB-EC"/>
</dbReference>
<dbReference type="GO" id="GO:0008948">
    <property type="term" value="F:oxaloacetate decarboxylase activity"/>
    <property type="evidence" value="ECO:0007669"/>
    <property type="project" value="UniProtKB-EC"/>
</dbReference>
<dbReference type="PANTHER" id="PTHR33254">
    <property type="entry name" value="4-HYDROXY-4-METHYL-2-OXOGLUTARATE ALDOLASE 3-RELATED"/>
    <property type="match status" value="1"/>
</dbReference>
<dbReference type="SUPFAM" id="SSF89562">
    <property type="entry name" value="RraA-like"/>
    <property type="match status" value="1"/>
</dbReference>
<protein>
    <recommendedName>
        <fullName evidence="9">Putative 4-hydroxy-4-methyl-2-oxoglutarate aldolase</fullName>
        <ecNumber evidence="8">4.1.1.112</ecNumber>
        <ecNumber evidence="7">4.1.3.17</ecNumber>
    </recommendedName>
    <alternativeName>
        <fullName evidence="15">Oxaloacetate decarboxylase</fullName>
    </alternativeName>
    <alternativeName>
        <fullName evidence="14">RraA-like protein</fullName>
    </alternativeName>
</protein>
<evidence type="ECO:0000256" key="14">
    <source>
        <dbReference type="ARBA" id="ARBA00030169"/>
    </source>
</evidence>
<dbReference type="Gene3D" id="3.50.30.40">
    <property type="entry name" value="Ribonuclease E inhibitor RraA/RraA-like"/>
    <property type="match status" value="1"/>
</dbReference>
<reference evidence="20" key="1">
    <citation type="submission" date="2019-09" db="EMBL/GenBank/DDBJ databases">
        <title>Mumia zhuanghuii sp. nov. isolated from the intestinal contents of plateau pika (Ochotona curzoniae) in the Qinghai-Tibet plateau of China.</title>
        <authorList>
            <person name="Tian Z."/>
        </authorList>
    </citation>
    <scope>NUCLEOTIDE SEQUENCE [LARGE SCALE GENOMIC DNA]</scope>
    <source>
        <strain evidence="20">L-033</strain>
    </source>
</reference>
<evidence type="ECO:0000256" key="16">
    <source>
        <dbReference type="ARBA" id="ARBA00047973"/>
    </source>
</evidence>
<dbReference type="EMBL" id="VYUY01000008">
    <property type="protein sequence ID" value="KAA9134263.1"/>
    <property type="molecule type" value="Genomic_DNA"/>
</dbReference>
<evidence type="ECO:0000256" key="13">
    <source>
        <dbReference type="ARBA" id="ARBA00025046"/>
    </source>
</evidence>
<comment type="subunit">
    <text evidence="5">Homotrimer.</text>
</comment>
<evidence type="ECO:0000256" key="6">
    <source>
        <dbReference type="ARBA" id="ARBA00011643"/>
    </source>
</evidence>
<dbReference type="GO" id="GO:0019336">
    <property type="term" value="P:phenol-containing compound catabolic process"/>
    <property type="evidence" value="ECO:0007669"/>
    <property type="project" value="UniProtKB-ARBA"/>
</dbReference>
<dbReference type="AlphaFoldDB" id="A0A5N0TGG6"/>
<evidence type="ECO:0000256" key="2">
    <source>
        <dbReference type="ARBA" id="ARBA00001946"/>
    </source>
</evidence>
<comment type="subunit">
    <text evidence="6">Homohexamer.</text>
</comment>
<comment type="function">
    <text evidence="13">Catalyzes the aldol cleavage of 4-hydroxy-4-methyl-2-oxoglutarate (HMG) into 2 molecules of pyruvate. Also contains a secondary oxaloacetate (OAA) decarboxylase activity due to the common pyruvate enolate transition state formed following C-C bond cleavage in the retro-aldol and decarboxylation reactions.</text>
</comment>
<evidence type="ECO:0000256" key="4">
    <source>
        <dbReference type="ARBA" id="ARBA00008621"/>
    </source>
</evidence>
<dbReference type="GO" id="GO:0046395">
    <property type="term" value="P:carboxylic acid catabolic process"/>
    <property type="evidence" value="ECO:0007669"/>
    <property type="project" value="UniProtKB-ARBA"/>
</dbReference>
<dbReference type="InterPro" id="IPR005493">
    <property type="entry name" value="RraA/RraA-like"/>
</dbReference>
<comment type="catalytic activity">
    <reaction evidence="16">
        <text>oxaloacetate + H(+) = pyruvate + CO2</text>
        <dbReference type="Rhea" id="RHEA:15641"/>
        <dbReference type="ChEBI" id="CHEBI:15361"/>
        <dbReference type="ChEBI" id="CHEBI:15378"/>
        <dbReference type="ChEBI" id="CHEBI:16452"/>
        <dbReference type="ChEBI" id="CHEBI:16526"/>
        <dbReference type="EC" id="4.1.1.112"/>
    </reaction>
</comment>
<keyword evidence="20" id="KW-1185">Reference proteome</keyword>
<evidence type="ECO:0000256" key="5">
    <source>
        <dbReference type="ARBA" id="ARBA00011233"/>
    </source>
</evidence>
<evidence type="ECO:0000256" key="8">
    <source>
        <dbReference type="ARBA" id="ARBA00012947"/>
    </source>
</evidence>
<keyword evidence="12" id="KW-0456">Lyase</keyword>
<evidence type="ECO:0000256" key="18">
    <source>
        <dbReference type="PIRSR" id="PIRSR605493-1"/>
    </source>
</evidence>
<evidence type="ECO:0000256" key="12">
    <source>
        <dbReference type="ARBA" id="ARBA00023239"/>
    </source>
</evidence>
<feature type="binding site" evidence="18">
    <location>
        <position position="119"/>
    </location>
    <ligand>
        <name>Mg(2+)</name>
        <dbReference type="ChEBI" id="CHEBI:18420"/>
    </ligand>
</feature>
<dbReference type="EC" id="4.1.1.112" evidence="8"/>
<feature type="binding site" evidence="18">
    <location>
        <position position="118"/>
    </location>
    <ligand>
        <name>substrate</name>
    </ligand>
</feature>
<evidence type="ECO:0000256" key="7">
    <source>
        <dbReference type="ARBA" id="ARBA00012213"/>
    </source>
</evidence>
<comment type="similarity">
    <text evidence="4">Belongs to the class II aldolase/RraA-like family.</text>
</comment>
<comment type="catalytic activity">
    <reaction evidence="1">
        <text>4-hydroxy-4-methyl-2-oxoglutarate = 2 pyruvate</text>
        <dbReference type="Rhea" id="RHEA:22748"/>
        <dbReference type="ChEBI" id="CHEBI:15361"/>
        <dbReference type="ChEBI" id="CHEBI:58276"/>
        <dbReference type="EC" id="4.1.3.17"/>
    </reaction>
</comment>
<dbReference type="RefSeq" id="WP_150892936.1">
    <property type="nucleotide sequence ID" value="NZ_VYUY01000008.1"/>
</dbReference>
<accession>A0A5N0TGG6</accession>
<dbReference type="GO" id="GO:0046872">
    <property type="term" value="F:metal ion binding"/>
    <property type="evidence" value="ECO:0007669"/>
    <property type="project" value="UniProtKB-KW"/>
</dbReference>